<name>A0ACC2YRD5_9PEZI</name>
<sequence length="293" mass="32642">MSFVADTLFQEHCTITNTNMRGNLPTPFAELSLSVQKRKMVFLQDIRANWGLDVEDCIPASIHPRKKTTRCLKPKITDAVELENDPRNWSFRLLDAIRDLSRRSTVSLTTARDLLETEVRSRQGSTDSTVCNRLRLTAELTEDDIRRVMATLDCSASVKNEQTSDETDARRPTTTINLHDPASDASSDPVSPSSPLSSAYSPSAEPEEQLRPALPARPTAPVPTAVAEAAVVRSQPTRQPANEEHSIAGQIRMLERKAEAKRLRAEAAEYKAEALELEANADELRLKKKRHFA</sequence>
<dbReference type="Proteomes" id="UP001172680">
    <property type="component" value="Unassembled WGS sequence"/>
</dbReference>
<accession>A0ACC2YRD5</accession>
<proteinExistence type="predicted"/>
<gene>
    <name evidence="1" type="ORF">H2199_007350</name>
</gene>
<reference evidence="1" key="1">
    <citation type="submission" date="2022-10" db="EMBL/GenBank/DDBJ databases">
        <title>Culturing micro-colonial fungi from biological soil crusts in the Mojave desert and describing Neophaeococcomyces mojavensis, and introducing the new genera and species Taxawa tesnikishii.</title>
        <authorList>
            <person name="Kurbessoian T."/>
            <person name="Stajich J.E."/>
        </authorList>
    </citation>
    <scope>NUCLEOTIDE SEQUENCE</scope>
    <source>
        <strain evidence="1">JES_115</strain>
    </source>
</reference>
<protein>
    <submittedName>
        <fullName evidence="1">Uncharacterized protein</fullName>
    </submittedName>
</protein>
<evidence type="ECO:0000313" key="2">
    <source>
        <dbReference type="Proteomes" id="UP001172680"/>
    </source>
</evidence>
<comment type="caution">
    <text evidence="1">The sequence shown here is derived from an EMBL/GenBank/DDBJ whole genome shotgun (WGS) entry which is preliminary data.</text>
</comment>
<organism evidence="1 2">
    <name type="scientific">Coniosporium tulheliwenetii</name>
    <dbReference type="NCBI Taxonomy" id="3383036"/>
    <lineage>
        <taxon>Eukaryota</taxon>
        <taxon>Fungi</taxon>
        <taxon>Dikarya</taxon>
        <taxon>Ascomycota</taxon>
        <taxon>Pezizomycotina</taxon>
        <taxon>Dothideomycetes</taxon>
        <taxon>Dothideomycetes incertae sedis</taxon>
        <taxon>Coniosporium</taxon>
    </lineage>
</organism>
<evidence type="ECO:0000313" key="1">
    <source>
        <dbReference type="EMBL" id="KAJ9637855.1"/>
    </source>
</evidence>
<dbReference type="EMBL" id="JAPDRP010000022">
    <property type="protein sequence ID" value="KAJ9637855.1"/>
    <property type="molecule type" value="Genomic_DNA"/>
</dbReference>
<keyword evidence="2" id="KW-1185">Reference proteome</keyword>